<dbReference type="EMBL" id="FMZZ01000001">
    <property type="protein sequence ID" value="SDC07380.1"/>
    <property type="molecule type" value="Genomic_DNA"/>
</dbReference>
<keyword evidence="1" id="KW-0812">Transmembrane</keyword>
<dbReference type="AlphaFoldDB" id="A0A1G6ILS6"/>
<dbReference type="OrthoDB" id="4864772at2"/>
<organism evidence="3 4">
    <name type="scientific">Actinokineospora iranica</name>
    <dbReference type="NCBI Taxonomy" id="1271860"/>
    <lineage>
        <taxon>Bacteria</taxon>
        <taxon>Bacillati</taxon>
        <taxon>Actinomycetota</taxon>
        <taxon>Actinomycetes</taxon>
        <taxon>Pseudonocardiales</taxon>
        <taxon>Pseudonocardiaceae</taxon>
        <taxon>Actinokineospora</taxon>
    </lineage>
</organism>
<name>A0A1G6ILS6_9PSEU</name>
<keyword evidence="4" id="KW-1185">Reference proteome</keyword>
<protein>
    <recommendedName>
        <fullName evidence="2">DUF2231 domain-containing protein</fullName>
    </recommendedName>
</protein>
<accession>A0A1G6ILS6</accession>
<feature type="transmembrane region" description="Helical" evidence="1">
    <location>
        <begin position="120"/>
        <end position="141"/>
    </location>
</feature>
<evidence type="ECO:0000259" key="2">
    <source>
        <dbReference type="Pfam" id="PF09990"/>
    </source>
</evidence>
<evidence type="ECO:0000313" key="3">
    <source>
        <dbReference type="EMBL" id="SDC07380.1"/>
    </source>
</evidence>
<gene>
    <name evidence="3" type="ORF">SAMN05216174_1017</name>
</gene>
<feature type="domain" description="DUF2231" evidence="2">
    <location>
        <begin position="7"/>
        <end position="153"/>
    </location>
</feature>
<keyword evidence="1" id="KW-0472">Membrane</keyword>
<feature type="transmembrane region" description="Helical" evidence="1">
    <location>
        <begin position="87"/>
        <end position="108"/>
    </location>
</feature>
<evidence type="ECO:0000256" key="1">
    <source>
        <dbReference type="SAM" id="Phobius"/>
    </source>
</evidence>
<dbReference type="InterPro" id="IPR019251">
    <property type="entry name" value="DUF2231_TM"/>
</dbReference>
<keyword evidence="1" id="KW-1133">Transmembrane helix</keyword>
<dbReference type="STRING" id="1271860.SAMN05216174_1017"/>
<sequence>MPEFVDGLPLHALVLHAVVVLVPLTVLGAVVIAVWPAARRRFGWLVVAFAAASVVLTPITTSSGNALARRLPENPQIATHQQLGEQLIWFVLPLFLAVTALMVVHTLAARGGESPSWTKIALVLAAVASIGLGVASGVHVFRVGDAGSRAVWEGIENLPAR</sequence>
<dbReference type="Proteomes" id="UP000199501">
    <property type="component" value="Unassembled WGS sequence"/>
</dbReference>
<feature type="transmembrane region" description="Helical" evidence="1">
    <location>
        <begin position="42"/>
        <end position="67"/>
    </location>
</feature>
<feature type="transmembrane region" description="Helical" evidence="1">
    <location>
        <begin position="12"/>
        <end position="35"/>
    </location>
</feature>
<dbReference type="RefSeq" id="WP_091446730.1">
    <property type="nucleotide sequence ID" value="NZ_FMZZ01000001.1"/>
</dbReference>
<proteinExistence type="predicted"/>
<evidence type="ECO:0000313" key="4">
    <source>
        <dbReference type="Proteomes" id="UP000199501"/>
    </source>
</evidence>
<dbReference type="Pfam" id="PF09990">
    <property type="entry name" value="DUF2231"/>
    <property type="match status" value="1"/>
</dbReference>
<reference evidence="4" key="1">
    <citation type="submission" date="2016-10" db="EMBL/GenBank/DDBJ databases">
        <authorList>
            <person name="Varghese N."/>
            <person name="Submissions S."/>
        </authorList>
    </citation>
    <scope>NUCLEOTIDE SEQUENCE [LARGE SCALE GENOMIC DNA]</scope>
    <source>
        <strain evidence="4">IBRC-M 10403</strain>
    </source>
</reference>